<sequence>MQFAPPRHVGEVTERTHHRDTGSLFGISQRMSFDFYFHVKDGCANRGAKEFLVPLIVRVSHESNARRQQFRARGVDDDIALAVGAVERELVVGTGAFAILKFGLSHRGTERDVPQRGCFALVGLTAGKVAQERAL</sequence>
<name>A0A6J6BL36_9ZZZZ</name>
<evidence type="ECO:0000313" key="1">
    <source>
        <dbReference type="EMBL" id="CAB4539702.1"/>
    </source>
</evidence>
<dbReference type="EMBL" id="CAEZSO010000048">
    <property type="protein sequence ID" value="CAB4539702.1"/>
    <property type="molecule type" value="Genomic_DNA"/>
</dbReference>
<proteinExistence type="predicted"/>
<organism evidence="1">
    <name type="scientific">freshwater metagenome</name>
    <dbReference type="NCBI Taxonomy" id="449393"/>
    <lineage>
        <taxon>unclassified sequences</taxon>
        <taxon>metagenomes</taxon>
        <taxon>ecological metagenomes</taxon>
    </lineage>
</organism>
<accession>A0A6J6BL36</accession>
<protein>
    <submittedName>
        <fullName evidence="1">Unannotated protein</fullName>
    </submittedName>
</protein>
<dbReference type="AlphaFoldDB" id="A0A6J6BL36"/>
<gene>
    <name evidence="1" type="ORF">UFOPK1446_00339</name>
</gene>
<reference evidence="1" key="1">
    <citation type="submission" date="2020-05" db="EMBL/GenBank/DDBJ databases">
        <authorList>
            <person name="Chiriac C."/>
            <person name="Salcher M."/>
            <person name="Ghai R."/>
            <person name="Kavagutti S V."/>
        </authorList>
    </citation>
    <scope>NUCLEOTIDE SEQUENCE</scope>
</reference>